<keyword evidence="3" id="KW-0732">Signal</keyword>
<feature type="transmembrane region" description="Helical" evidence="2">
    <location>
        <begin position="397"/>
        <end position="418"/>
    </location>
</feature>
<evidence type="ECO:0000313" key="5">
    <source>
        <dbReference type="Proteomes" id="UP000717515"/>
    </source>
</evidence>
<gene>
    <name evidence="4" type="ORF">KVV02_004672</name>
</gene>
<dbReference type="Proteomes" id="UP000717515">
    <property type="component" value="Unassembled WGS sequence"/>
</dbReference>
<feature type="region of interest" description="Disordered" evidence="1">
    <location>
        <begin position="443"/>
        <end position="491"/>
    </location>
</feature>
<dbReference type="InterPro" id="IPR011043">
    <property type="entry name" value="Gal_Oxase/kelch_b-propeller"/>
</dbReference>
<organism evidence="4 5">
    <name type="scientific">Mortierella alpina</name>
    <name type="common">Oleaginous fungus</name>
    <name type="synonym">Mortierella renispora</name>
    <dbReference type="NCBI Taxonomy" id="64518"/>
    <lineage>
        <taxon>Eukaryota</taxon>
        <taxon>Fungi</taxon>
        <taxon>Fungi incertae sedis</taxon>
        <taxon>Mucoromycota</taxon>
        <taxon>Mortierellomycotina</taxon>
        <taxon>Mortierellomycetes</taxon>
        <taxon>Mortierellales</taxon>
        <taxon>Mortierellaceae</taxon>
        <taxon>Mortierella</taxon>
    </lineage>
</organism>
<dbReference type="Gene3D" id="2.120.10.80">
    <property type="entry name" value="Kelch-type beta propeller"/>
    <property type="match status" value="1"/>
</dbReference>
<accession>A0A9P8A6F9</accession>
<evidence type="ECO:0000313" key="4">
    <source>
        <dbReference type="EMBL" id="KAG9324799.1"/>
    </source>
</evidence>
<feature type="signal peptide" evidence="3">
    <location>
        <begin position="1"/>
        <end position="29"/>
    </location>
</feature>
<feature type="compositionally biased region" description="Low complexity" evidence="1">
    <location>
        <begin position="367"/>
        <end position="379"/>
    </location>
</feature>
<name>A0A9P8A6F9_MORAP</name>
<keyword evidence="2" id="KW-1133">Transmembrane helix</keyword>
<dbReference type="AlphaFoldDB" id="A0A9P8A6F9"/>
<comment type="caution">
    <text evidence="4">The sequence shown here is derived from an EMBL/GenBank/DDBJ whole genome shotgun (WGS) entry which is preliminary data.</text>
</comment>
<keyword evidence="2" id="KW-0472">Membrane</keyword>
<keyword evidence="2" id="KW-0812">Transmembrane</keyword>
<reference evidence="4" key="1">
    <citation type="submission" date="2021-07" db="EMBL/GenBank/DDBJ databases">
        <title>Draft genome of Mortierella alpina, strain LL118, isolated from an aspen leaf litter sample.</title>
        <authorList>
            <person name="Yang S."/>
            <person name="Vinatzer B.A."/>
        </authorList>
    </citation>
    <scope>NUCLEOTIDE SEQUENCE</scope>
    <source>
        <strain evidence="4">LL118</strain>
    </source>
</reference>
<protein>
    <recommendedName>
        <fullName evidence="6">Kelch repeat protein</fullName>
    </recommendedName>
</protein>
<sequence length="491" mass="54748">MGIIQDHGHTMRNIVLCLYSLSCLVRATAQYLSYSGQAYTVFDEKTFYFMQQRNGLDFFSLDLTRSWKAAKAPLQTLPALPFEMSDAEAAPLVINNDKKSLIYFNSNWTPSVFNITTKTWRLGTHLTTHNSTMAESSDYSNYAAIDPSTGIAYIPSSFDTLLYTYNTFQGYTSNVTKAIVPAGPGLHINSAVWSTVRRSLLCYGSTGPDDDPNTWTTMEYQPSTNQWTNHVAAIQERFYFHAWNLVQRMKSCKASVMLNGGPSYSLRLIAFAIPQNQWHPAYNGTKIVMFGTYTIPYPIFILDVKTLVWTKGAEPKPGYDRMHAACAVVGDYLIVAGGTFTSVNKQQVVVYNIKLNQWTDSYEAPQTPTTSTGMETTSPFAEQGQPSGEGMLTGAKIAIIAGASSALVILLICGAFLIRQRKMRRLSQADVLDEDLLKSNLGRMEKARNNPNYPAYPGEDMNNSTLDPSKNPQQQRTIQNEAPRPYTSQHC</sequence>
<dbReference type="EMBL" id="JAIFTL010000056">
    <property type="protein sequence ID" value="KAG9324799.1"/>
    <property type="molecule type" value="Genomic_DNA"/>
</dbReference>
<evidence type="ECO:0000256" key="2">
    <source>
        <dbReference type="SAM" id="Phobius"/>
    </source>
</evidence>
<feature type="region of interest" description="Disordered" evidence="1">
    <location>
        <begin position="362"/>
        <end position="385"/>
    </location>
</feature>
<evidence type="ECO:0000256" key="3">
    <source>
        <dbReference type="SAM" id="SignalP"/>
    </source>
</evidence>
<dbReference type="SUPFAM" id="SSF50965">
    <property type="entry name" value="Galactose oxidase, central domain"/>
    <property type="match status" value="1"/>
</dbReference>
<proteinExistence type="predicted"/>
<dbReference type="InterPro" id="IPR015915">
    <property type="entry name" value="Kelch-typ_b-propeller"/>
</dbReference>
<feature type="compositionally biased region" description="Polar residues" evidence="1">
    <location>
        <begin position="461"/>
        <end position="491"/>
    </location>
</feature>
<evidence type="ECO:0000256" key="1">
    <source>
        <dbReference type="SAM" id="MobiDB-lite"/>
    </source>
</evidence>
<evidence type="ECO:0008006" key="6">
    <source>
        <dbReference type="Google" id="ProtNLM"/>
    </source>
</evidence>
<feature type="chain" id="PRO_5040412759" description="Kelch repeat protein" evidence="3">
    <location>
        <begin position="30"/>
        <end position="491"/>
    </location>
</feature>